<feature type="transmembrane region" description="Helical" evidence="1">
    <location>
        <begin position="319"/>
        <end position="337"/>
    </location>
</feature>
<dbReference type="RefSeq" id="WP_010017859.1">
    <property type="nucleotide sequence ID" value="NZ_CAUZLR010000005.1"/>
</dbReference>
<feature type="transmembrane region" description="Helical" evidence="1">
    <location>
        <begin position="138"/>
        <end position="155"/>
    </location>
</feature>
<organism evidence="2 3">
    <name type="scientific">Fructobacillus fructosus</name>
    <dbReference type="NCBI Taxonomy" id="1631"/>
    <lineage>
        <taxon>Bacteria</taxon>
        <taxon>Bacillati</taxon>
        <taxon>Bacillota</taxon>
        <taxon>Bacilli</taxon>
        <taxon>Lactobacillales</taxon>
        <taxon>Lactobacillaceae</taxon>
        <taxon>Fructobacillus</taxon>
    </lineage>
</organism>
<feature type="transmembrane region" description="Helical" evidence="1">
    <location>
        <begin position="233"/>
        <end position="259"/>
    </location>
</feature>
<accession>A0ABN9YSJ1</accession>
<feature type="transmembrane region" description="Helical" evidence="1">
    <location>
        <begin position="108"/>
        <end position="126"/>
    </location>
</feature>
<dbReference type="EMBL" id="CAUZLR010000005">
    <property type="protein sequence ID" value="CAK1242584.1"/>
    <property type="molecule type" value="Genomic_DNA"/>
</dbReference>
<feature type="transmembrane region" description="Helical" evidence="1">
    <location>
        <begin position="167"/>
        <end position="183"/>
    </location>
</feature>
<keyword evidence="3" id="KW-1185">Reference proteome</keyword>
<reference evidence="2 3" key="1">
    <citation type="submission" date="2023-10" db="EMBL/GenBank/DDBJ databases">
        <authorList>
            <person name="Botero Cardona J."/>
        </authorList>
    </citation>
    <scope>NUCLEOTIDE SEQUENCE [LARGE SCALE GENOMIC DNA]</scope>
    <source>
        <strain evidence="2 3">R-54839</strain>
    </source>
</reference>
<feature type="transmembrane region" description="Helical" evidence="1">
    <location>
        <begin position="528"/>
        <end position="546"/>
    </location>
</feature>
<feature type="transmembrane region" description="Helical" evidence="1">
    <location>
        <begin position="384"/>
        <end position="402"/>
    </location>
</feature>
<protein>
    <submittedName>
        <fullName evidence="2">Contains 6-pyruvoyl-tetrahydropterin synthase (PTPS)-related domain (PTPS)</fullName>
    </submittedName>
</protein>
<keyword evidence="1" id="KW-1133">Transmembrane helix</keyword>
<keyword evidence="1" id="KW-0812">Transmembrane</keyword>
<keyword evidence="1" id="KW-0472">Membrane</keyword>
<comment type="caution">
    <text evidence="2">The sequence shown here is derived from an EMBL/GenBank/DDBJ whole genome shotgun (WGS) entry which is preliminary data.</text>
</comment>
<feature type="transmembrane region" description="Helical" evidence="1">
    <location>
        <begin position="292"/>
        <end position="312"/>
    </location>
</feature>
<name>A0ABN9YSJ1_9LACO</name>
<dbReference type="Proteomes" id="UP001314261">
    <property type="component" value="Unassembled WGS sequence"/>
</dbReference>
<feature type="transmembrane region" description="Helical" evidence="1">
    <location>
        <begin position="195"/>
        <end position="221"/>
    </location>
</feature>
<evidence type="ECO:0000256" key="1">
    <source>
        <dbReference type="SAM" id="Phobius"/>
    </source>
</evidence>
<sequence length="555" mass="62881">MLTKIRLKYEESAKVHLLLDVLLMLLLAAVAVIPAFTGHYYNASSDAFYHLDRFENIYQALKSGHLPSLFNFAYSPSNSRVGVAINAIYPWIPGLIFVLPRFLIANPIVALAVGFVILNLLTMLSARVLMQTLTKRDWLIWFGIILYQFNNFHFVDLYTRSAFGESFAYAWLPLVVAGVIQINEKRPSGKYWLGLGMGMIINSHVLTLLFALGFVALYEIIICFTKQLSLQKLWALLQAAGLALLVGLYSIVNLVSLYANAKFVEPDRYLFVVDPWSFLQAFVQNDMRDTAYWAYGLPLLLLQVVLTVAVFKSARFKQWGAWIIAGDALTIALFNWWPWDKFSNSAISLIQFLGRLNSLIVLCIIVATVLYFAQRPVRGKWKILLVEGLVCALSLSGTYHIHQQFLGSSVYHDRLEAKTYDEQLTNRYSFSDYLPVDKQTKKVDYETNSPENAQLKETKRTYNSITFNVQTNGLAAVNLPVVTYRHINYAILVNGKVVSSQSENQPRLVLAAGTYTVSVQAKSSVHPVLLSISFLSILFILVVLVYRRYRSKRLS</sequence>
<feature type="transmembrane region" description="Helical" evidence="1">
    <location>
        <begin position="21"/>
        <end position="41"/>
    </location>
</feature>
<proteinExistence type="predicted"/>
<gene>
    <name evidence="2" type="ORF">R54839_PPFHFPJH_00963</name>
</gene>
<evidence type="ECO:0000313" key="2">
    <source>
        <dbReference type="EMBL" id="CAK1242584.1"/>
    </source>
</evidence>
<evidence type="ECO:0000313" key="3">
    <source>
        <dbReference type="Proteomes" id="UP001314261"/>
    </source>
</evidence>
<feature type="transmembrane region" description="Helical" evidence="1">
    <location>
        <begin position="349"/>
        <end position="372"/>
    </location>
</feature>
<feature type="transmembrane region" description="Helical" evidence="1">
    <location>
        <begin position="81"/>
        <end position="99"/>
    </location>
</feature>